<protein>
    <submittedName>
        <fullName evidence="4">Ras-specific guanine nucleotide-releasing factor 1</fullName>
    </submittedName>
</protein>
<dbReference type="InterPro" id="IPR000048">
    <property type="entry name" value="IQ_motif_EF-hand-BS"/>
</dbReference>
<dbReference type="Proteomes" id="UP000440578">
    <property type="component" value="Unassembled WGS sequence"/>
</dbReference>
<dbReference type="Gene3D" id="2.30.29.30">
    <property type="entry name" value="Pleckstrin-homology domain (PH domain)/Phosphotyrosine-binding domain (PTB)"/>
    <property type="match status" value="1"/>
</dbReference>
<dbReference type="EMBL" id="VIIS01001555">
    <property type="protein sequence ID" value="KAF0296498.1"/>
    <property type="molecule type" value="Genomic_DNA"/>
</dbReference>
<evidence type="ECO:0000259" key="3">
    <source>
        <dbReference type="PROSITE" id="PS50003"/>
    </source>
</evidence>
<evidence type="ECO:0000256" key="2">
    <source>
        <dbReference type="SAM" id="Coils"/>
    </source>
</evidence>
<comment type="caution">
    <text evidence="4">The sequence shown here is derived from an EMBL/GenBank/DDBJ whole genome shotgun (WGS) entry which is preliminary data.</text>
</comment>
<proteinExistence type="predicted"/>
<dbReference type="GO" id="GO:0005769">
    <property type="term" value="C:early endosome"/>
    <property type="evidence" value="ECO:0007669"/>
    <property type="project" value="TreeGrafter"/>
</dbReference>
<name>A0A6A4W391_AMPAM</name>
<dbReference type="OrthoDB" id="10254377at2759"/>
<dbReference type="GO" id="GO:0042147">
    <property type="term" value="P:retrograde transport, endosome to Golgi"/>
    <property type="evidence" value="ECO:0007669"/>
    <property type="project" value="TreeGrafter"/>
</dbReference>
<dbReference type="GO" id="GO:0007032">
    <property type="term" value="P:endosome organization"/>
    <property type="evidence" value="ECO:0007669"/>
    <property type="project" value="TreeGrafter"/>
</dbReference>
<sequence length="250" mass="30309">MLSPKMQRSVRINESQLLMLAEKARYGEHLFGPLYKRTSDNSKWQLRWFNLYQNLLFYYESESSSRPSGVILLEGCYCERLIAATAKPKETEPKYCFSITYRRENQRQYDLRANSEMDCKSWMDAIRQARRVYNPIFNKLMLAKEELEHKHLHLLQIVESEKTAKWQYTQQCEELTTEIKKLRNELCTLKKDWRFLPNQQSEEGEDSDEIRKIKKVQSFFRGWLCRRRWKQIVEEYIKSPHAESMRKRNR</sequence>
<feature type="coiled-coil region" evidence="2">
    <location>
        <begin position="165"/>
        <end position="192"/>
    </location>
</feature>
<dbReference type="PANTHER" id="PTHR22902">
    <property type="entry name" value="SESQUIPEDALIAN"/>
    <property type="match status" value="1"/>
</dbReference>
<dbReference type="GO" id="GO:0055037">
    <property type="term" value="C:recycling endosome"/>
    <property type="evidence" value="ECO:0007669"/>
    <property type="project" value="TreeGrafter"/>
</dbReference>
<dbReference type="Pfam" id="PF00169">
    <property type="entry name" value="PH"/>
    <property type="match status" value="1"/>
</dbReference>
<evidence type="ECO:0000313" key="4">
    <source>
        <dbReference type="EMBL" id="KAF0296498.1"/>
    </source>
</evidence>
<feature type="domain" description="PH" evidence="3">
    <location>
        <begin position="27"/>
        <end position="131"/>
    </location>
</feature>
<keyword evidence="5" id="KW-1185">Reference proteome</keyword>
<dbReference type="InterPro" id="IPR001849">
    <property type="entry name" value="PH_domain"/>
</dbReference>
<dbReference type="AlphaFoldDB" id="A0A6A4W391"/>
<reference evidence="4 5" key="1">
    <citation type="submission" date="2019-07" db="EMBL/GenBank/DDBJ databases">
        <title>Draft genome assembly of a fouling barnacle, Amphibalanus amphitrite (Darwin, 1854): The first reference genome for Thecostraca.</title>
        <authorList>
            <person name="Kim W."/>
        </authorList>
    </citation>
    <scope>NUCLEOTIDE SEQUENCE [LARGE SCALE GENOMIC DNA]</scope>
    <source>
        <strain evidence="4">SNU_AA5</strain>
        <tissue evidence="4">Soma without cirri and trophi</tissue>
    </source>
</reference>
<keyword evidence="2" id="KW-0175">Coiled coil</keyword>
<dbReference type="SMART" id="SM00233">
    <property type="entry name" value="PH"/>
    <property type="match status" value="1"/>
</dbReference>
<gene>
    <name evidence="4" type="primary">RASGRF1_1</name>
    <name evidence="4" type="ORF">FJT64_006058</name>
</gene>
<dbReference type="PANTHER" id="PTHR22902:SF27">
    <property type="entry name" value="PLECKSTRIN HOMOLOGY DOMAIN-CONTAINING FAMILY A MEMBER 3"/>
    <property type="match status" value="1"/>
</dbReference>
<dbReference type="InterPro" id="IPR011993">
    <property type="entry name" value="PH-like_dom_sf"/>
</dbReference>
<keyword evidence="1" id="KW-0597">Phosphoprotein</keyword>
<evidence type="ECO:0000256" key="1">
    <source>
        <dbReference type="ARBA" id="ARBA00022553"/>
    </source>
</evidence>
<evidence type="ECO:0000313" key="5">
    <source>
        <dbReference type="Proteomes" id="UP000440578"/>
    </source>
</evidence>
<dbReference type="GO" id="GO:0005829">
    <property type="term" value="C:cytosol"/>
    <property type="evidence" value="ECO:0007669"/>
    <property type="project" value="GOC"/>
</dbReference>
<accession>A0A6A4W391</accession>
<dbReference type="GO" id="GO:0005802">
    <property type="term" value="C:trans-Golgi network"/>
    <property type="evidence" value="ECO:0007669"/>
    <property type="project" value="TreeGrafter"/>
</dbReference>
<dbReference type="GO" id="GO:0001881">
    <property type="term" value="P:receptor recycling"/>
    <property type="evidence" value="ECO:0007669"/>
    <property type="project" value="TreeGrafter"/>
</dbReference>
<dbReference type="PROSITE" id="PS50096">
    <property type="entry name" value="IQ"/>
    <property type="match status" value="1"/>
</dbReference>
<dbReference type="SMART" id="SM00015">
    <property type="entry name" value="IQ"/>
    <property type="match status" value="1"/>
</dbReference>
<dbReference type="PROSITE" id="PS50003">
    <property type="entry name" value="PH_DOMAIN"/>
    <property type="match status" value="1"/>
</dbReference>
<organism evidence="4 5">
    <name type="scientific">Amphibalanus amphitrite</name>
    <name type="common">Striped barnacle</name>
    <name type="synonym">Balanus amphitrite</name>
    <dbReference type="NCBI Taxonomy" id="1232801"/>
    <lineage>
        <taxon>Eukaryota</taxon>
        <taxon>Metazoa</taxon>
        <taxon>Ecdysozoa</taxon>
        <taxon>Arthropoda</taxon>
        <taxon>Crustacea</taxon>
        <taxon>Multicrustacea</taxon>
        <taxon>Cirripedia</taxon>
        <taxon>Thoracica</taxon>
        <taxon>Thoracicalcarea</taxon>
        <taxon>Balanomorpha</taxon>
        <taxon>Balanoidea</taxon>
        <taxon>Balanidae</taxon>
        <taxon>Amphibalaninae</taxon>
        <taxon>Amphibalanus</taxon>
    </lineage>
</organism>
<dbReference type="InterPro" id="IPR045188">
    <property type="entry name" value="Boi1/Boi2-like"/>
</dbReference>
<dbReference type="SUPFAM" id="SSF50729">
    <property type="entry name" value="PH domain-like"/>
    <property type="match status" value="1"/>
</dbReference>